<protein>
    <recommendedName>
        <fullName evidence="4">CCHC-type domain-containing protein</fullName>
    </recommendedName>
</protein>
<keyword evidence="1" id="KW-0472">Membrane</keyword>
<feature type="transmembrane region" description="Helical" evidence="1">
    <location>
        <begin position="79"/>
        <end position="103"/>
    </location>
</feature>
<dbReference type="VEuPathDB" id="FungiDB:VP01_6518g1"/>
<sequence length="108" mass="12407">MTTTPCVTCPHCKRGFRACYYCFESGHTKANCFKKNPSQSHSKPMENNSNQHSTHLNWYTKEEEAILELLQQKYPLLHLLIDSILSSGGVLNFSLLYLVTLFFTPLFC</sequence>
<keyword evidence="3" id="KW-1185">Reference proteome</keyword>
<proteinExistence type="predicted"/>
<evidence type="ECO:0000313" key="3">
    <source>
        <dbReference type="Proteomes" id="UP000037035"/>
    </source>
</evidence>
<evidence type="ECO:0000256" key="1">
    <source>
        <dbReference type="SAM" id="Phobius"/>
    </source>
</evidence>
<reference evidence="2 3" key="1">
    <citation type="submission" date="2015-08" db="EMBL/GenBank/DDBJ databases">
        <title>Next Generation Sequencing and Analysis of the Genome of Puccinia sorghi L Schw, the Causal Agent of Maize Common Rust.</title>
        <authorList>
            <person name="Rochi L."/>
            <person name="Burguener G."/>
            <person name="Darino M."/>
            <person name="Turjanski A."/>
            <person name="Kreff E."/>
            <person name="Dieguez M.J."/>
            <person name="Sacco F."/>
        </authorList>
    </citation>
    <scope>NUCLEOTIDE SEQUENCE [LARGE SCALE GENOMIC DNA]</scope>
    <source>
        <strain evidence="2 3">RO10H11247</strain>
    </source>
</reference>
<evidence type="ECO:0000313" key="2">
    <source>
        <dbReference type="EMBL" id="KNZ47310.1"/>
    </source>
</evidence>
<comment type="caution">
    <text evidence="2">The sequence shown here is derived from an EMBL/GenBank/DDBJ whole genome shotgun (WGS) entry which is preliminary data.</text>
</comment>
<dbReference type="EMBL" id="LAVV01011850">
    <property type="protein sequence ID" value="KNZ47310.1"/>
    <property type="molecule type" value="Genomic_DNA"/>
</dbReference>
<keyword evidence="1" id="KW-0812">Transmembrane</keyword>
<dbReference type="Proteomes" id="UP000037035">
    <property type="component" value="Unassembled WGS sequence"/>
</dbReference>
<accession>A0A0L6UHM9</accession>
<evidence type="ECO:0008006" key="4">
    <source>
        <dbReference type="Google" id="ProtNLM"/>
    </source>
</evidence>
<gene>
    <name evidence="2" type="ORF">VP01_6518g1</name>
</gene>
<name>A0A0L6UHM9_9BASI</name>
<keyword evidence="1" id="KW-1133">Transmembrane helix</keyword>
<organism evidence="2 3">
    <name type="scientific">Puccinia sorghi</name>
    <dbReference type="NCBI Taxonomy" id="27349"/>
    <lineage>
        <taxon>Eukaryota</taxon>
        <taxon>Fungi</taxon>
        <taxon>Dikarya</taxon>
        <taxon>Basidiomycota</taxon>
        <taxon>Pucciniomycotina</taxon>
        <taxon>Pucciniomycetes</taxon>
        <taxon>Pucciniales</taxon>
        <taxon>Pucciniaceae</taxon>
        <taxon>Puccinia</taxon>
    </lineage>
</organism>
<dbReference type="AlphaFoldDB" id="A0A0L6UHM9"/>